<keyword evidence="3" id="KW-1185">Reference proteome</keyword>
<evidence type="ECO:0000313" key="2">
    <source>
        <dbReference type="EMBL" id="KZO94217.1"/>
    </source>
</evidence>
<keyword evidence="1" id="KW-0732">Signal</keyword>
<evidence type="ECO:0000313" key="3">
    <source>
        <dbReference type="Proteomes" id="UP000076738"/>
    </source>
</evidence>
<sequence length="252" mass="26742">MKFLISTLFVFGVLYSVEGLPQSLTGKRSEIALPATNAERLKRGLPLKPPVQRTTAIKAARSGLPPPVFTNSELYGFVSISSGSTQVGYLQCTASCNLVPITESYDATSVRFTPNDLNGGGQPFTITYDGGHLPDIGGHVFQSTGELGPGSPGEARLDSVAVDQPGAHPSSGAVEFTEASIWKYTQSTGLLVPTWIDSSDDGIDTYIMADPNGDLYLSGDVDEFEAKHGAGSSGPLTFHFPAQFTVPPRSRR</sequence>
<feature type="signal peptide" evidence="1">
    <location>
        <begin position="1"/>
        <end position="19"/>
    </location>
</feature>
<dbReference type="Proteomes" id="UP000076738">
    <property type="component" value="Unassembled WGS sequence"/>
</dbReference>
<proteinExistence type="predicted"/>
<reference evidence="2 3" key="1">
    <citation type="journal article" date="2016" name="Mol. Biol. Evol.">
        <title>Comparative Genomics of Early-Diverging Mushroom-Forming Fungi Provides Insights into the Origins of Lignocellulose Decay Capabilities.</title>
        <authorList>
            <person name="Nagy L.G."/>
            <person name="Riley R."/>
            <person name="Tritt A."/>
            <person name="Adam C."/>
            <person name="Daum C."/>
            <person name="Floudas D."/>
            <person name="Sun H."/>
            <person name="Yadav J.S."/>
            <person name="Pangilinan J."/>
            <person name="Larsson K.H."/>
            <person name="Matsuura K."/>
            <person name="Barry K."/>
            <person name="Labutti K."/>
            <person name="Kuo R."/>
            <person name="Ohm R.A."/>
            <person name="Bhattacharya S.S."/>
            <person name="Shirouzu T."/>
            <person name="Yoshinaga Y."/>
            <person name="Martin F.M."/>
            <person name="Grigoriev I.V."/>
            <person name="Hibbett D.S."/>
        </authorList>
    </citation>
    <scope>NUCLEOTIDE SEQUENCE [LARGE SCALE GENOMIC DNA]</scope>
    <source>
        <strain evidence="2 3">TUFC12733</strain>
    </source>
</reference>
<dbReference type="EMBL" id="KV417296">
    <property type="protein sequence ID" value="KZO94217.1"/>
    <property type="molecule type" value="Genomic_DNA"/>
</dbReference>
<dbReference type="AlphaFoldDB" id="A0A167K3C4"/>
<accession>A0A167K3C4</accession>
<dbReference type="STRING" id="1330018.A0A167K3C4"/>
<dbReference type="OrthoDB" id="4584900at2759"/>
<evidence type="ECO:0000256" key="1">
    <source>
        <dbReference type="SAM" id="SignalP"/>
    </source>
</evidence>
<feature type="chain" id="PRO_5007889140" description="Acid protease" evidence="1">
    <location>
        <begin position="20"/>
        <end position="252"/>
    </location>
</feature>
<organism evidence="2 3">
    <name type="scientific">Calocera viscosa (strain TUFC12733)</name>
    <dbReference type="NCBI Taxonomy" id="1330018"/>
    <lineage>
        <taxon>Eukaryota</taxon>
        <taxon>Fungi</taxon>
        <taxon>Dikarya</taxon>
        <taxon>Basidiomycota</taxon>
        <taxon>Agaricomycotina</taxon>
        <taxon>Dacrymycetes</taxon>
        <taxon>Dacrymycetales</taxon>
        <taxon>Dacrymycetaceae</taxon>
        <taxon>Calocera</taxon>
    </lineage>
</organism>
<name>A0A167K3C4_CALVF</name>
<gene>
    <name evidence="2" type="ORF">CALVIDRAFT_565873</name>
</gene>
<evidence type="ECO:0008006" key="4">
    <source>
        <dbReference type="Google" id="ProtNLM"/>
    </source>
</evidence>
<protein>
    <recommendedName>
        <fullName evidence="4">Acid protease</fullName>
    </recommendedName>
</protein>